<feature type="transmembrane region" description="Helical" evidence="6">
    <location>
        <begin position="703"/>
        <end position="733"/>
    </location>
</feature>
<name>A0AAE4SAF5_9EURY</name>
<evidence type="ECO:0000256" key="6">
    <source>
        <dbReference type="SAM" id="Phobius"/>
    </source>
</evidence>
<keyword evidence="4 6" id="KW-1133">Transmembrane helix</keyword>
<feature type="transmembrane region" description="Helical" evidence="6">
    <location>
        <begin position="390"/>
        <end position="408"/>
    </location>
</feature>
<keyword evidence="9" id="KW-1185">Reference proteome</keyword>
<organism evidence="8 9">
    <name type="scientific">Methanorbis furvi</name>
    <dbReference type="NCBI Taxonomy" id="3028299"/>
    <lineage>
        <taxon>Archaea</taxon>
        <taxon>Methanobacteriati</taxon>
        <taxon>Methanobacteriota</taxon>
        <taxon>Stenosarchaea group</taxon>
        <taxon>Methanomicrobia</taxon>
        <taxon>Methanomicrobiales</taxon>
        <taxon>Methanocorpusculaceae</taxon>
        <taxon>Methanorbis</taxon>
    </lineage>
</organism>
<dbReference type="EMBL" id="JAWDKA010000008">
    <property type="protein sequence ID" value="MDV0442311.1"/>
    <property type="molecule type" value="Genomic_DNA"/>
</dbReference>
<dbReference type="GO" id="GO:0005886">
    <property type="term" value="C:plasma membrane"/>
    <property type="evidence" value="ECO:0007669"/>
    <property type="project" value="UniProtKB-SubCell"/>
</dbReference>
<feature type="domain" description="SSD" evidence="7">
    <location>
        <begin position="229"/>
        <end position="353"/>
    </location>
</feature>
<dbReference type="PANTHER" id="PTHR33406:SF13">
    <property type="entry name" value="MEMBRANE PROTEIN YDFJ"/>
    <property type="match status" value="1"/>
</dbReference>
<dbReference type="PANTHER" id="PTHR33406">
    <property type="entry name" value="MEMBRANE PROTEIN MJ1562-RELATED"/>
    <property type="match status" value="1"/>
</dbReference>
<feature type="domain" description="SSD" evidence="7">
    <location>
        <begin position="624"/>
        <end position="731"/>
    </location>
</feature>
<feature type="transmembrane region" description="Helical" evidence="6">
    <location>
        <begin position="675"/>
        <end position="697"/>
    </location>
</feature>
<dbReference type="InterPro" id="IPR050545">
    <property type="entry name" value="Mycobact_MmpL"/>
</dbReference>
<dbReference type="GO" id="GO:0022857">
    <property type="term" value="F:transmembrane transporter activity"/>
    <property type="evidence" value="ECO:0007669"/>
    <property type="project" value="InterPro"/>
</dbReference>
<keyword evidence="5 6" id="KW-0472">Membrane</keyword>
<feature type="transmembrane region" description="Helical" evidence="6">
    <location>
        <begin position="633"/>
        <end position="654"/>
    </location>
</feature>
<dbReference type="AlphaFoldDB" id="A0AAE4SAF5"/>
<evidence type="ECO:0000259" key="7">
    <source>
        <dbReference type="PROSITE" id="PS50156"/>
    </source>
</evidence>
<dbReference type="InterPro" id="IPR001036">
    <property type="entry name" value="Acrflvin-R"/>
</dbReference>
<keyword evidence="2" id="KW-1003">Cell membrane</keyword>
<dbReference type="InterPro" id="IPR004869">
    <property type="entry name" value="MMPL_dom"/>
</dbReference>
<evidence type="ECO:0000256" key="1">
    <source>
        <dbReference type="ARBA" id="ARBA00004651"/>
    </source>
</evidence>
<evidence type="ECO:0000313" key="9">
    <source>
        <dbReference type="Proteomes" id="UP001273136"/>
    </source>
</evidence>
<accession>A0AAE4SAF5</accession>
<feature type="transmembrane region" description="Helical" evidence="6">
    <location>
        <begin position="328"/>
        <end position="353"/>
    </location>
</feature>
<sequence>MISPFERINHFINKYPFIVGCILILLVLVSVYGSTSITMSTTIQMPDKNDHAAYIFQDYLDNFETDPIILMVQGDDVRDVNIMKSVVLLEQLMRQENGVTNVESVYDIVISYTGGVAPANQEVANEIFAQIPDDVLSSSMPDHQLLLVEITTTFGMADDQQMSLLNGLETLLPLVDLPPGATLTFAGDAALNNDMGSTLTTEVGKLLGAAFILMLTVLLVLFHHARYTLLSIVSVLNGLLMTFGIMGLLNIPLSMATLGALPILLGIGVDYAIQFHSRFDDEIREHPLAEALRTTITKTGSAVFFAMIASALGFVAMQVSTLPDIRQFGMVAILGLACCYISAMLIIPLVAILTDYKPKPIKVPGPGEKPPMTVRYNEFLRKAALHITKYTIPILLILCVIGVVGLYVDEEIPINTDIETYVPADMPALININTVTSAIGDLDGMQVEVTGGNLLSPDTLEWMYTWGNNELVAHEWRFISVTSIATLIADANDGVLPASQEEIDEILLTIPEAKQRMYLNGGQTAVISFGMNSISQELARSLTEQVTSDIAFYQPPPGVEAVVTGAHYSDLEMMKEMKLGKLQMTVLAFIVIFLFLTVLYRSMGKAFVPLIPIVMIIGWNGAAMYILGIEYNVLTATMGAMTIGIAAEYCIMMVERIYEEMETNDTVTAVQNGTGKIGSAITVSACTTMAAFTALTVSDFPVISMFGVVTVIAMGFTLFGAIVAVPAAASIVLRGEGKGDAQPRL</sequence>
<feature type="transmembrane region" description="Helical" evidence="6">
    <location>
        <begin position="255"/>
        <end position="273"/>
    </location>
</feature>
<feature type="transmembrane region" description="Helical" evidence="6">
    <location>
        <begin position="302"/>
        <end position="322"/>
    </location>
</feature>
<dbReference type="Gene3D" id="1.20.1640.10">
    <property type="entry name" value="Multidrug efflux transporter AcrB transmembrane domain"/>
    <property type="match status" value="2"/>
</dbReference>
<feature type="transmembrane region" description="Helical" evidence="6">
    <location>
        <begin position="607"/>
        <end position="627"/>
    </location>
</feature>
<evidence type="ECO:0000313" key="8">
    <source>
        <dbReference type="EMBL" id="MDV0442311.1"/>
    </source>
</evidence>
<evidence type="ECO:0000256" key="5">
    <source>
        <dbReference type="ARBA" id="ARBA00023136"/>
    </source>
</evidence>
<comment type="caution">
    <text evidence="8">The sequence shown here is derived from an EMBL/GenBank/DDBJ whole genome shotgun (WGS) entry which is preliminary data.</text>
</comment>
<dbReference type="SUPFAM" id="SSF82866">
    <property type="entry name" value="Multidrug efflux transporter AcrB transmembrane domain"/>
    <property type="match status" value="2"/>
</dbReference>
<dbReference type="NCBIfam" id="TIGR00921">
    <property type="entry name" value="2A067"/>
    <property type="match status" value="1"/>
</dbReference>
<evidence type="ECO:0000256" key="2">
    <source>
        <dbReference type="ARBA" id="ARBA00022475"/>
    </source>
</evidence>
<dbReference type="Proteomes" id="UP001273136">
    <property type="component" value="Unassembled WGS sequence"/>
</dbReference>
<keyword evidence="3 6" id="KW-0812">Transmembrane</keyword>
<gene>
    <name evidence="8" type="primary">secF_2</name>
    <name evidence="8" type="ORF">McpAg1_15450</name>
</gene>
<dbReference type="Pfam" id="PF03176">
    <property type="entry name" value="MMPL"/>
    <property type="match status" value="2"/>
</dbReference>
<reference evidence="8" key="1">
    <citation type="submission" date="2023-06" db="EMBL/GenBank/DDBJ databases">
        <title>Genome sequence of Methancorpusculaceae sp. Ag1.</title>
        <authorList>
            <person name="Protasov E."/>
            <person name="Platt K."/>
            <person name="Poehlein A."/>
            <person name="Daniel R."/>
            <person name="Brune A."/>
        </authorList>
    </citation>
    <scope>NUCLEOTIDE SEQUENCE</scope>
    <source>
        <strain evidence="8">Ag1</strain>
    </source>
</reference>
<evidence type="ECO:0000256" key="4">
    <source>
        <dbReference type="ARBA" id="ARBA00022989"/>
    </source>
</evidence>
<dbReference type="InterPro" id="IPR000731">
    <property type="entry name" value="SSD"/>
</dbReference>
<proteinExistence type="predicted"/>
<dbReference type="RefSeq" id="WP_338094727.1">
    <property type="nucleotide sequence ID" value="NZ_JAWDKA010000008.1"/>
</dbReference>
<dbReference type="PROSITE" id="PS50156">
    <property type="entry name" value="SSD"/>
    <property type="match status" value="2"/>
</dbReference>
<feature type="transmembrane region" description="Helical" evidence="6">
    <location>
        <begin position="203"/>
        <end position="222"/>
    </location>
</feature>
<evidence type="ECO:0000256" key="3">
    <source>
        <dbReference type="ARBA" id="ARBA00022692"/>
    </source>
</evidence>
<feature type="transmembrane region" description="Helical" evidence="6">
    <location>
        <begin position="582"/>
        <end position="600"/>
    </location>
</feature>
<dbReference type="PRINTS" id="PR00702">
    <property type="entry name" value="ACRIFLAVINRP"/>
</dbReference>
<protein>
    <submittedName>
        <fullName evidence="8">Protein-export membrane protein SecF</fullName>
    </submittedName>
</protein>
<comment type="subcellular location">
    <subcellularLocation>
        <location evidence="1">Cell membrane</location>
        <topology evidence="1">Multi-pass membrane protein</topology>
    </subcellularLocation>
</comment>